<comment type="similarity">
    <text evidence="2">Belongs to the anhydro-N-acetylmuramic acid kinase family.</text>
</comment>
<dbReference type="PANTHER" id="PTHR30605:SF0">
    <property type="entry name" value="ANHYDRO-N-ACETYLMURAMIC ACID KINASE"/>
    <property type="match status" value="1"/>
</dbReference>
<feature type="binding site" evidence="2">
    <location>
        <begin position="12"/>
        <end position="19"/>
    </location>
    <ligand>
        <name>ATP</name>
        <dbReference type="ChEBI" id="CHEBI:30616"/>
    </ligand>
</feature>
<keyword evidence="2" id="KW-0547">Nucleotide-binding</keyword>
<sequence length="380" mass="39029">MTVRRAIGLMSGTSMDGVDVALLETDGETISAFGPTGYRAYSPAERSILAEAMAEAPALARREDRPPALAKAEGLVTAAHAGAVNDFLSRNGLSPSDVDVIGFHGQTVLHRPQARLTVQLGDGAGLAAATGIPVVHDFRAADVAAGGQGAPLVPVFHAALARWAGLAPPVAFLNIGGVANVTFINPGGSLAAFDTGPGNALLDDWMRTRTGAGMDADGATAAAGAPDEALLTWLLSHPWFDAPPPKSLDRNWFSPGVAAHLDTADGAATLAHFTVRAIARAVEASGGPPPARWIVCGGGAHNPELMRLLRERLQARIIPADEAQLDGDFIEAQAFAFLAVRSLDGLPLTWPATTGAPAPMVGGVLATPPLRQSAAFAEPA</sequence>
<evidence type="ECO:0000313" key="3">
    <source>
        <dbReference type="EMBL" id="MFC3637126.1"/>
    </source>
</evidence>
<dbReference type="EC" id="2.7.1.170" evidence="2"/>
<evidence type="ECO:0000313" key="4">
    <source>
        <dbReference type="Proteomes" id="UP001595704"/>
    </source>
</evidence>
<dbReference type="PANTHER" id="PTHR30605">
    <property type="entry name" value="ANHYDRO-N-ACETYLMURAMIC ACID KINASE"/>
    <property type="match status" value="1"/>
</dbReference>
<dbReference type="GO" id="GO:0016301">
    <property type="term" value="F:kinase activity"/>
    <property type="evidence" value="ECO:0007669"/>
    <property type="project" value="UniProtKB-KW"/>
</dbReference>
<comment type="pathway">
    <text evidence="2">Cell wall biogenesis; peptidoglycan recycling.</text>
</comment>
<accession>A0ABV7UEN2</accession>
<comment type="caution">
    <text evidence="3">The sequence shown here is derived from an EMBL/GenBank/DDBJ whole genome shotgun (WGS) entry which is preliminary data.</text>
</comment>
<dbReference type="Proteomes" id="UP001595704">
    <property type="component" value="Unassembled WGS sequence"/>
</dbReference>
<keyword evidence="4" id="KW-1185">Reference proteome</keyword>
<comment type="pathway">
    <text evidence="2">Amino-sugar metabolism; 1,6-anhydro-N-acetylmuramate degradation.</text>
</comment>
<dbReference type="RefSeq" id="WP_191317956.1">
    <property type="nucleotide sequence ID" value="NZ_BNCG01000002.1"/>
</dbReference>
<comment type="function">
    <text evidence="2">Catalyzes the specific phosphorylation of 1,6-anhydro-N-acetylmuramic acid (anhMurNAc) with the simultaneous cleavage of the 1,6-anhydro ring, generating MurNAc-6-P. Is required for the utilization of anhMurNAc either imported from the medium or derived from its own cell wall murein, and thus plays a role in cell wall recycling.</text>
</comment>
<comment type="catalytic activity">
    <reaction evidence="2">
        <text>1,6-anhydro-N-acetyl-beta-muramate + ATP + H2O = N-acetyl-D-muramate 6-phosphate + ADP + H(+)</text>
        <dbReference type="Rhea" id="RHEA:24952"/>
        <dbReference type="ChEBI" id="CHEBI:15377"/>
        <dbReference type="ChEBI" id="CHEBI:15378"/>
        <dbReference type="ChEBI" id="CHEBI:30616"/>
        <dbReference type="ChEBI" id="CHEBI:58690"/>
        <dbReference type="ChEBI" id="CHEBI:58722"/>
        <dbReference type="ChEBI" id="CHEBI:456216"/>
        <dbReference type="EC" id="2.7.1.170"/>
    </reaction>
</comment>
<dbReference type="SUPFAM" id="SSF53067">
    <property type="entry name" value="Actin-like ATPase domain"/>
    <property type="match status" value="1"/>
</dbReference>
<dbReference type="InterPro" id="IPR043129">
    <property type="entry name" value="ATPase_NBD"/>
</dbReference>
<name>A0ABV7UEN2_9HYPH</name>
<keyword evidence="2 3" id="KW-0418">Kinase</keyword>
<reference evidence="4" key="1">
    <citation type="journal article" date="2019" name="Int. J. Syst. Evol. Microbiol.">
        <title>The Global Catalogue of Microorganisms (GCM) 10K type strain sequencing project: providing services to taxonomists for standard genome sequencing and annotation.</title>
        <authorList>
            <consortium name="The Broad Institute Genomics Platform"/>
            <consortium name="The Broad Institute Genome Sequencing Center for Infectious Disease"/>
            <person name="Wu L."/>
            <person name="Ma J."/>
        </authorList>
    </citation>
    <scope>NUCLEOTIDE SEQUENCE [LARGE SCALE GENOMIC DNA]</scope>
    <source>
        <strain evidence="4">KCTC 42282</strain>
    </source>
</reference>
<evidence type="ECO:0000256" key="1">
    <source>
        <dbReference type="ARBA" id="ARBA00023277"/>
    </source>
</evidence>
<dbReference type="EMBL" id="JBHRYC010000026">
    <property type="protein sequence ID" value="MFC3637126.1"/>
    <property type="molecule type" value="Genomic_DNA"/>
</dbReference>
<dbReference type="NCBIfam" id="NF007141">
    <property type="entry name" value="PRK09585.1-5"/>
    <property type="match status" value="1"/>
</dbReference>
<protein>
    <recommendedName>
        <fullName evidence="2">Anhydro-N-acetylmuramic acid kinase</fullName>
        <ecNumber evidence="2">2.7.1.170</ecNumber>
    </recommendedName>
    <alternativeName>
        <fullName evidence="2">AnhMurNAc kinase</fullName>
    </alternativeName>
</protein>
<proteinExistence type="inferred from homology"/>
<evidence type="ECO:0000256" key="2">
    <source>
        <dbReference type="HAMAP-Rule" id="MF_01270"/>
    </source>
</evidence>
<dbReference type="HAMAP" id="MF_01270">
    <property type="entry name" value="AnhMurNAc_kinase"/>
    <property type="match status" value="1"/>
</dbReference>
<dbReference type="Pfam" id="PF03702">
    <property type="entry name" value="AnmK"/>
    <property type="match status" value="1"/>
</dbReference>
<dbReference type="Gene3D" id="3.30.420.40">
    <property type="match status" value="2"/>
</dbReference>
<keyword evidence="2 3" id="KW-0808">Transferase</keyword>
<gene>
    <name evidence="2" type="primary">anmK</name>
    <name evidence="3" type="ORF">ACFONL_06975</name>
</gene>
<organism evidence="3 4">
    <name type="scientific">Camelimonas fluminis</name>
    <dbReference type="NCBI Taxonomy" id="1576911"/>
    <lineage>
        <taxon>Bacteria</taxon>
        <taxon>Pseudomonadati</taxon>
        <taxon>Pseudomonadota</taxon>
        <taxon>Alphaproteobacteria</taxon>
        <taxon>Hyphomicrobiales</taxon>
        <taxon>Chelatococcaceae</taxon>
        <taxon>Camelimonas</taxon>
    </lineage>
</organism>
<dbReference type="InterPro" id="IPR005338">
    <property type="entry name" value="Anhydro_N_Ac-Mur_kinase"/>
</dbReference>
<keyword evidence="2" id="KW-0067">ATP-binding</keyword>
<keyword evidence="1 2" id="KW-0119">Carbohydrate metabolism</keyword>